<dbReference type="AlphaFoldDB" id="A0A7W7VQM9"/>
<protein>
    <submittedName>
        <fullName evidence="1">Uncharacterized protein</fullName>
    </submittedName>
</protein>
<reference evidence="1 2" key="1">
    <citation type="submission" date="2020-08" db="EMBL/GenBank/DDBJ databases">
        <title>Genomic Encyclopedia of Type Strains, Phase III (KMG-III): the genomes of soil and plant-associated and newly described type strains.</title>
        <authorList>
            <person name="Whitman W."/>
        </authorList>
    </citation>
    <scope>NUCLEOTIDE SEQUENCE [LARGE SCALE GENOMIC DNA]</scope>
    <source>
        <strain evidence="1 2">CECT 8840</strain>
    </source>
</reference>
<dbReference type="Proteomes" id="UP000552644">
    <property type="component" value="Unassembled WGS sequence"/>
</dbReference>
<accession>A0A7W7VQM9</accession>
<evidence type="ECO:0000313" key="2">
    <source>
        <dbReference type="Proteomes" id="UP000552644"/>
    </source>
</evidence>
<evidence type="ECO:0000313" key="1">
    <source>
        <dbReference type="EMBL" id="MBB4918898.1"/>
    </source>
</evidence>
<dbReference type="Pfam" id="PF19953">
    <property type="entry name" value="EACC1"/>
    <property type="match status" value="1"/>
</dbReference>
<keyword evidence="2" id="KW-1185">Reference proteome</keyword>
<dbReference type="InterPro" id="IPR045428">
    <property type="entry name" value="EACC1"/>
</dbReference>
<organism evidence="1 2">
    <name type="scientific">Streptosporangium saharense</name>
    <dbReference type="NCBI Taxonomy" id="1706840"/>
    <lineage>
        <taxon>Bacteria</taxon>
        <taxon>Bacillati</taxon>
        <taxon>Actinomycetota</taxon>
        <taxon>Actinomycetes</taxon>
        <taxon>Streptosporangiales</taxon>
        <taxon>Streptosporangiaceae</taxon>
        <taxon>Streptosporangium</taxon>
    </lineage>
</organism>
<dbReference type="RefSeq" id="WP_184720608.1">
    <property type="nucleotide sequence ID" value="NZ_JACHJP010000008.1"/>
</dbReference>
<proteinExistence type="predicted"/>
<name>A0A7W7VQM9_9ACTN</name>
<comment type="caution">
    <text evidence="1">The sequence shown here is derived from an EMBL/GenBank/DDBJ whole genome shotgun (WGS) entry which is preliminary data.</text>
</comment>
<sequence>MDALVQVSGDDEITEFTELRGWLSGDRALTGRTRVVRQPPGEGELGGALDTLVVTLGSGSAGIALVRALTTWLRTRRADVTITVTSPSGTVELNAQRVRDTAVLSLLEEILRDGDEEKPQDGDER</sequence>
<gene>
    <name evidence="1" type="ORF">FHS44_006034</name>
</gene>
<dbReference type="EMBL" id="JACHJP010000008">
    <property type="protein sequence ID" value="MBB4918898.1"/>
    <property type="molecule type" value="Genomic_DNA"/>
</dbReference>